<dbReference type="EMBL" id="QUQM01000006">
    <property type="protein sequence ID" value="KAA8644351.1"/>
    <property type="molecule type" value="Genomic_DNA"/>
</dbReference>
<dbReference type="RefSeq" id="XP_033423712.1">
    <property type="nucleotide sequence ID" value="XM_033573160.1"/>
</dbReference>
<organism evidence="1 2">
    <name type="scientific">Aspergillus tanneri</name>
    <dbReference type="NCBI Taxonomy" id="1220188"/>
    <lineage>
        <taxon>Eukaryota</taxon>
        <taxon>Fungi</taxon>
        <taxon>Dikarya</taxon>
        <taxon>Ascomycota</taxon>
        <taxon>Pezizomycotina</taxon>
        <taxon>Eurotiomycetes</taxon>
        <taxon>Eurotiomycetidae</taxon>
        <taxon>Eurotiales</taxon>
        <taxon>Aspergillaceae</taxon>
        <taxon>Aspergillus</taxon>
        <taxon>Aspergillus subgen. Circumdati</taxon>
    </lineage>
</organism>
<proteinExistence type="predicted"/>
<dbReference type="AlphaFoldDB" id="A0A5M9MBW0"/>
<comment type="caution">
    <text evidence="1">The sequence shown here is derived from an EMBL/GenBank/DDBJ whole genome shotgun (WGS) entry which is preliminary data.</text>
</comment>
<gene>
    <name evidence="1" type="ORF">ATNIH1004_008552</name>
</gene>
<dbReference type="Proteomes" id="UP000324241">
    <property type="component" value="Unassembled WGS sequence"/>
</dbReference>
<protein>
    <submittedName>
        <fullName evidence="1">Uncharacterized protein</fullName>
    </submittedName>
</protein>
<accession>A0A5M9MBW0</accession>
<evidence type="ECO:0000313" key="1">
    <source>
        <dbReference type="EMBL" id="KAA8644351.1"/>
    </source>
</evidence>
<dbReference type="GeneID" id="54331254"/>
<reference evidence="1 2" key="1">
    <citation type="submission" date="2019-08" db="EMBL/GenBank/DDBJ databases">
        <title>The genome sequence of a newly discovered highly antifungal drug resistant Aspergillus species, Aspergillus tanneri NIH 1004.</title>
        <authorList>
            <person name="Mounaud S."/>
            <person name="Singh I."/>
            <person name="Joardar V."/>
            <person name="Pakala S."/>
            <person name="Pakala S."/>
            <person name="Venepally P."/>
            <person name="Chung J.K."/>
            <person name="Losada L."/>
            <person name="Nierman W.C."/>
        </authorList>
    </citation>
    <scope>NUCLEOTIDE SEQUENCE [LARGE SCALE GENOMIC DNA]</scope>
    <source>
        <strain evidence="1 2">NIH1004</strain>
    </source>
</reference>
<sequence>MAFAFCLAKCFDVNKGPGSGVRCRPKSVSKARGSSFKKGQMRERVLEGSVKNGGRKIAGPLCASNGDDRQRAQMQTERQCLRRGPWGLRQHKLVLRFVLASQAKVPRLCSWPQARVRIIYYSVTESALCLWDQASEISLKPSFQLAQKSGRL</sequence>
<name>A0A5M9MBW0_9EURO</name>
<evidence type="ECO:0000313" key="2">
    <source>
        <dbReference type="Proteomes" id="UP000324241"/>
    </source>
</evidence>